<feature type="coiled-coil region" evidence="1">
    <location>
        <begin position="161"/>
        <end position="195"/>
    </location>
</feature>
<sequence length="635" mass="71282">MKKIYFISILLSVLFLQACNTEYKEIEYSQNQNYYTVKTGSISTQGNFIGNIESQNQTVLSSKTFGRVNTLNFSKGDFVNKGQIIASVDSVQSSISYDSIGNVLENLRSTRNSTELMFQNQIKSAQSAYHQAQNSINMIKSQLAGTTNQVLNIENINKSNLQVAQEQINSAQLAIESINNEIENAKTNFEQQENNIYSNATSSISASSILSKNILKFTDEILGVSNQNKNKNNSFETYLSARNSSLKAEAKNTWSDLNNKFEQIENMYNNLETLAGNPNGKEKIQEILSEYEKYLSDLRSFLSEFYEVLDKSVNAVSFPESKINNLKERTINYQQNLEKTLIDAQGNFMVGIKGSLQAIKNLENEKTSTFDRLKNNLEQAQKQLDQANKAYENYEAMGTSESTKVLTQKEVYQDQIKVYEQQSQQAQDNVSAIQNQMESELSSIDSKIAELEGQRKSVSSQIQNTNIVAPFSGVIIENNVELGQLLGPENPAIIFASNQDLKINIKIPQTLGENISQGDNVNIKISGKEQEFTGFVSKIFPNIDPLSKRLDIEIKFNESPGDTLIGMFANISFDKNNISGLKVPYSYIKYDYGSAYLNILQENKSLQKIDIEKIQCNNGECIIKGDLSVGDKIIR</sequence>
<accession>A0ABS5QKM9</accession>
<dbReference type="Proteomes" id="UP000680365">
    <property type="component" value="Unassembled WGS sequence"/>
</dbReference>
<feature type="chain" id="PRO_5046347160" evidence="2">
    <location>
        <begin position="19"/>
        <end position="635"/>
    </location>
</feature>
<feature type="domain" description="CusB-like beta-barrel" evidence="3">
    <location>
        <begin position="503"/>
        <end position="575"/>
    </location>
</feature>
<keyword evidence="2" id="KW-0732">Signal</keyword>
<gene>
    <name evidence="4" type="ORF">VAMP_24n47</name>
</gene>
<evidence type="ECO:0000313" key="4">
    <source>
        <dbReference type="EMBL" id="MBS8121786.1"/>
    </source>
</evidence>
<organism evidence="4 5">
    <name type="scientific">Candidatus Vampirococcus lugosii</name>
    <dbReference type="NCBI Taxonomy" id="2789015"/>
    <lineage>
        <taxon>Bacteria</taxon>
        <taxon>Candidatus Absconditibacteriota</taxon>
        <taxon>Vampirococcus</taxon>
    </lineage>
</organism>
<dbReference type="Gene3D" id="2.40.50.100">
    <property type="match status" value="2"/>
</dbReference>
<proteinExistence type="predicted"/>
<keyword evidence="1" id="KW-0175">Coiled coil</keyword>
<dbReference type="RefSeq" id="WP_213348629.1">
    <property type="nucleotide sequence ID" value="NZ_JAEDAM010000015.1"/>
</dbReference>
<evidence type="ECO:0000256" key="1">
    <source>
        <dbReference type="SAM" id="Coils"/>
    </source>
</evidence>
<dbReference type="PANTHER" id="PTHR30469">
    <property type="entry name" value="MULTIDRUG RESISTANCE PROTEIN MDTA"/>
    <property type="match status" value="1"/>
</dbReference>
<name>A0ABS5QKM9_9BACT</name>
<evidence type="ECO:0000313" key="5">
    <source>
        <dbReference type="Proteomes" id="UP000680365"/>
    </source>
</evidence>
<protein>
    <submittedName>
        <fullName evidence="4">Multidrug efflux pump subunit AcrA (Membrane-fusion protein)</fullName>
    </submittedName>
</protein>
<dbReference type="PROSITE" id="PS51257">
    <property type="entry name" value="PROKAR_LIPOPROTEIN"/>
    <property type="match status" value="1"/>
</dbReference>
<keyword evidence="5" id="KW-1185">Reference proteome</keyword>
<evidence type="ECO:0000259" key="3">
    <source>
        <dbReference type="Pfam" id="PF25954"/>
    </source>
</evidence>
<evidence type="ECO:0000256" key="2">
    <source>
        <dbReference type="SAM" id="SignalP"/>
    </source>
</evidence>
<dbReference type="SUPFAM" id="SSF111369">
    <property type="entry name" value="HlyD-like secretion proteins"/>
    <property type="match status" value="1"/>
</dbReference>
<dbReference type="Pfam" id="PF25954">
    <property type="entry name" value="Beta-barrel_RND_2"/>
    <property type="match status" value="1"/>
</dbReference>
<feature type="signal peptide" evidence="2">
    <location>
        <begin position="1"/>
        <end position="18"/>
    </location>
</feature>
<dbReference type="InterPro" id="IPR058792">
    <property type="entry name" value="Beta-barrel_RND_2"/>
</dbReference>
<feature type="coiled-coil region" evidence="1">
    <location>
        <begin position="359"/>
        <end position="454"/>
    </location>
</feature>
<dbReference type="Gene3D" id="1.10.287.470">
    <property type="entry name" value="Helix hairpin bin"/>
    <property type="match status" value="2"/>
</dbReference>
<dbReference type="EMBL" id="JAEDAM010000015">
    <property type="protein sequence ID" value="MBS8121786.1"/>
    <property type="molecule type" value="Genomic_DNA"/>
</dbReference>
<dbReference type="Gene3D" id="2.40.30.170">
    <property type="match status" value="1"/>
</dbReference>
<comment type="caution">
    <text evidence="4">The sequence shown here is derived from an EMBL/GenBank/DDBJ whole genome shotgun (WGS) entry which is preliminary data.</text>
</comment>
<reference evidence="4 5" key="1">
    <citation type="journal article" date="2021" name="Nat. Commun.">
        <title>Reductive evolution and unique predatory mode in the CPR bacterium Vampirococcus lugosii.</title>
        <authorList>
            <person name="Moreira D."/>
            <person name="Zivanovic Y."/>
            <person name="Lopez-Archilla A.I."/>
            <person name="Iniesto M."/>
            <person name="Lopez-Garcia P."/>
        </authorList>
    </citation>
    <scope>NUCLEOTIDE SEQUENCE [LARGE SCALE GENOMIC DNA]</scope>
    <source>
        <strain evidence="4">Chiprana</strain>
    </source>
</reference>